<dbReference type="AlphaFoldDB" id="A0ABD2ASK4"/>
<evidence type="ECO:0000313" key="2">
    <source>
        <dbReference type="EMBL" id="KAL2723599.1"/>
    </source>
</evidence>
<reference evidence="2 3" key="1">
    <citation type="journal article" date="2024" name="Ann. Entomol. Soc. Am.">
        <title>Genomic analyses of the southern and eastern yellowjacket wasps (Hymenoptera: Vespidae) reveal evolutionary signatures of social life.</title>
        <authorList>
            <person name="Catto M.A."/>
            <person name="Caine P.B."/>
            <person name="Orr S.E."/>
            <person name="Hunt B.G."/>
            <person name="Goodisman M.A.D."/>
        </authorList>
    </citation>
    <scope>NUCLEOTIDE SEQUENCE [LARGE SCALE GENOMIC DNA]</scope>
    <source>
        <strain evidence="2">232</strain>
        <tissue evidence="2">Head and thorax</tissue>
    </source>
</reference>
<dbReference type="Proteomes" id="UP001607303">
    <property type="component" value="Unassembled WGS sequence"/>
</dbReference>
<feature type="region of interest" description="Disordered" evidence="1">
    <location>
        <begin position="49"/>
        <end position="68"/>
    </location>
</feature>
<protein>
    <submittedName>
        <fullName evidence="2">Uncharacterized protein</fullName>
    </submittedName>
</protein>
<keyword evidence="3" id="KW-1185">Reference proteome</keyword>
<sequence>MTPTETCVEQFYYSTDLNGLSIIVRTVNSIEDTIDLMTMNVGFCSGIRDRASMSDTPKTHQPREDRIQ</sequence>
<accession>A0ABD2ASK4</accession>
<gene>
    <name evidence="2" type="ORF">V1477_019450</name>
</gene>
<evidence type="ECO:0000256" key="1">
    <source>
        <dbReference type="SAM" id="MobiDB-lite"/>
    </source>
</evidence>
<name>A0ABD2ASK4_VESMC</name>
<organism evidence="2 3">
    <name type="scientific">Vespula maculifrons</name>
    <name type="common">Eastern yellow jacket</name>
    <name type="synonym">Wasp</name>
    <dbReference type="NCBI Taxonomy" id="7453"/>
    <lineage>
        <taxon>Eukaryota</taxon>
        <taxon>Metazoa</taxon>
        <taxon>Ecdysozoa</taxon>
        <taxon>Arthropoda</taxon>
        <taxon>Hexapoda</taxon>
        <taxon>Insecta</taxon>
        <taxon>Pterygota</taxon>
        <taxon>Neoptera</taxon>
        <taxon>Endopterygota</taxon>
        <taxon>Hymenoptera</taxon>
        <taxon>Apocrita</taxon>
        <taxon>Aculeata</taxon>
        <taxon>Vespoidea</taxon>
        <taxon>Vespidae</taxon>
        <taxon>Vespinae</taxon>
        <taxon>Vespula</taxon>
    </lineage>
</organism>
<dbReference type="EMBL" id="JAYRBN010000114">
    <property type="protein sequence ID" value="KAL2723599.1"/>
    <property type="molecule type" value="Genomic_DNA"/>
</dbReference>
<proteinExistence type="predicted"/>
<evidence type="ECO:0000313" key="3">
    <source>
        <dbReference type="Proteomes" id="UP001607303"/>
    </source>
</evidence>
<comment type="caution">
    <text evidence="2">The sequence shown here is derived from an EMBL/GenBank/DDBJ whole genome shotgun (WGS) entry which is preliminary data.</text>
</comment>